<evidence type="ECO:0000256" key="4">
    <source>
        <dbReference type="ARBA" id="ARBA00023159"/>
    </source>
</evidence>
<evidence type="ECO:0000256" key="2">
    <source>
        <dbReference type="ARBA" id="ARBA00023015"/>
    </source>
</evidence>
<gene>
    <name evidence="7" type="ORF">SAMN05421580_1024</name>
</gene>
<evidence type="ECO:0000256" key="5">
    <source>
        <dbReference type="ARBA" id="ARBA00023163"/>
    </source>
</evidence>
<accession>A0A1N7JKW7</accession>
<evidence type="ECO:0000313" key="8">
    <source>
        <dbReference type="Proteomes" id="UP000186221"/>
    </source>
</evidence>
<dbReference type="Proteomes" id="UP000186221">
    <property type="component" value="Unassembled WGS sequence"/>
</dbReference>
<dbReference type="PANTHER" id="PTHR30346:SF26">
    <property type="entry name" value="HYDROGEN PEROXIDE-INDUCIBLE GENES ACTIVATOR"/>
    <property type="match status" value="1"/>
</dbReference>
<dbReference type="STRING" id="453582.SAMN05421580_1024"/>
<dbReference type="RefSeq" id="WP_083951908.1">
    <property type="nucleotide sequence ID" value="NZ_FTOG01000002.1"/>
</dbReference>
<proteinExistence type="inferred from homology"/>
<dbReference type="GO" id="GO:0003700">
    <property type="term" value="F:DNA-binding transcription factor activity"/>
    <property type="evidence" value="ECO:0007669"/>
    <property type="project" value="InterPro"/>
</dbReference>
<dbReference type="GO" id="GO:0032993">
    <property type="term" value="C:protein-DNA complex"/>
    <property type="evidence" value="ECO:0007669"/>
    <property type="project" value="TreeGrafter"/>
</dbReference>
<dbReference type="Gene3D" id="1.10.10.10">
    <property type="entry name" value="Winged helix-like DNA-binding domain superfamily/Winged helix DNA-binding domain"/>
    <property type="match status" value="1"/>
</dbReference>
<dbReference type="CDD" id="cd08411">
    <property type="entry name" value="PBP2_OxyR"/>
    <property type="match status" value="1"/>
</dbReference>
<evidence type="ECO:0000256" key="3">
    <source>
        <dbReference type="ARBA" id="ARBA00023125"/>
    </source>
</evidence>
<evidence type="ECO:0000256" key="1">
    <source>
        <dbReference type="ARBA" id="ARBA00009437"/>
    </source>
</evidence>
<dbReference type="PROSITE" id="PS50931">
    <property type="entry name" value="HTH_LYSR"/>
    <property type="match status" value="1"/>
</dbReference>
<organism evidence="7 8">
    <name type="scientific">Rhodobacter aestuarii</name>
    <dbReference type="NCBI Taxonomy" id="453582"/>
    <lineage>
        <taxon>Bacteria</taxon>
        <taxon>Pseudomonadati</taxon>
        <taxon>Pseudomonadota</taxon>
        <taxon>Alphaproteobacteria</taxon>
        <taxon>Rhodobacterales</taxon>
        <taxon>Rhodobacter group</taxon>
        <taxon>Rhodobacter</taxon>
    </lineage>
</organism>
<keyword evidence="3" id="KW-0238">DNA-binding</keyword>
<keyword evidence="4" id="KW-0010">Activator</keyword>
<name>A0A1N7JKW7_9RHOB</name>
<dbReference type="AlphaFoldDB" id="A0A1N7JKW7"/>
<reference evidence="8" key="1">
    <citation type="submission" date="2017-01" db="EMBL/GenBank/DDBJ databases">
        <authorList>
            <person name="Varghese N."/>
            <person name="Submissions S."/>
        </authorList>
    </citation>
    <scope>NUCLEOTIDE SEQUENCE [LARGE SCALE GENOMIC DNA]</scope>
    <source>
        <strain evidence="8">DSM 19945</strain>
    </source>
</reference>
<keyword evidence="5" id="KW-0804">Transcription</keyword>
<dbReference type="InterPro" id="IPR005119">
    <property type="entry name" value="LysR_subst-bd"/>
</dbReference>
<keyword evidence="8" id="KW-1185">Reference proteome</keyword>
<dbReference type="EMBL" id="FTOG01000002">
    <property type="protein sequence ID" value="SIS49904.1"/>
    <property type="molecule type" value="Genomic_DNA"/>
</dbReference>
<dbReference type="OrthoDB" id="9775392at2"/>
<evidence type="ECO:0000259" key="6">
    <source>
        <dbReference type="PROSITE" id="PS50931"/>
    </source>
</evidence>
<dbReference type="FunFam" id="1.10.10.10:FF:000001">
    <property type="entry name" value="LysR family transcriptional regulator"/>
    <property type="match status" value="1"/>
</dbReference>
<dbReference type="PANTHER" id="PTHR30346">
    <property type="entry name" value="TRANSCRIPTIONAL DUAL REGULATOR HCAR-RELATED"/>
    <property type="match status" value="1"/>
</dbReference>
<comment type="similarity">
    <text evidence="1">Belongs to the LysR transcriptional regulatory family.</text>
</comment>
<dbReference type="PRINTS" id="PR00039">
    <property type="entry name" value="HTHLYSR"/>
</dbReference>
<protein>
    <submittedName>
        <fullName evidence="7">LysR family transcriptional regulator, hydrogen peroxide-inducible genes activator</fullName>
    </submittedName>
</protein>
<dbReference type="InterPro" id="IPR036390">
    <property type="entry name" value="WH_DNA-bd_sf"/>
</dbReference>
<dbReference type="InterPro" id="IPR000847">
    <property type="entry name" value="LysR_HTH_N"/>
</dbReference>
<dbReference type="Pfam" id="PF03466">
    <property type="entry name" value="LysR_substrate"/>
    <property type="match status" value="1"/>
</dbReference>
<dbReference type="SUPFAM" id="SSF46785">
    <property type="entry name" value="Winged helix' DNA-binding domain"/>
    <property type="match status" value="1"/>
</dbReference>
<dbReference type="GO" id="GO:0003677">
    <property type="term" value="F:DNA binding"/>
    <property type="evidence" value="ECO:0007669"/>
    <property type="project" value="UniProtKB-KW"/>
</dbReference>
<dbReference type="Pfam" id="PF00126">
    <property type="entry name" value="HTH_1"/>
    <property type="match status" value="1"/>
</dbReference>
<sequence length="308" mass="32821">MYMPHLTLRQLRFLVALADTLSFSRAAEICAVTQPTLSTALAELEARLGVALAERTRRSVILTPLGSEIAARARALLLAAQEIEDLARAQAAPEGGDLRLGAIPTIGPYLIPRALPGLRARFPDLRLFLREEMTESLIAGLTAGRLDLILFALPFEAEGIEVMDLFDDGYHLAAPPGTLGPGSLGAGEVRAEALEGARLMLLERGHCLQRHALSAFPDRNIAQDDSFAATSLPTLIAMVGEGLGITLLPDLAIAAGGGAGAEIDTAPLPEACPRRVVLGWRKTSAKAPLYRRIGAELIEARKIMSEMP</sequence>
<dbReference type="Gene3D" id="3.40.190.10">
    <property type="entry name" value="Periplasmic binding protein-like II"/>
    <property type="match status" value="2"/>
</dbReference>
<dbReference type="InterPro" id="IPR036388">
    <property type="entry name" value="WH-like_DNA-bd_sf"/>
</dbReference>
<keyword evidence="2" id="KW-0805">Transcription regulation</keyword>
<feature type="domain" description="HTH lysR-type" evidence="6">
    <location>
        <begin position="6"/>
        <end position="63"/>
    </location>
</feature>
<dbReference type="SUPFAM" id="SSF53850">
    <property type="entry name" value="Periplasmic binding protein-like II"/>
    <property type="match status" value="1"/>
</dbReference>
<evidence type="ECO:0000313" key="7">
    <source>
        <dbReference type="EMBL" id="SIS49904.1"/>
    </source>
</evidence>